<evidence type="ECO:0000256" key="4">
    <source>
        <dbReference type="PIRSR" id="PIRSR606710-1"/>
    </source>
</evidence>
<dbReference type="InterPro" id="IPR023296">
    <property type="entry name" value="Glyco_hydro_beta-prop_sf"/>
</dbReference>
<dbReference type="OrthoDB" id="9758923at2"/>
<dbReference type="Gene3D" id="2.115.10.20">
    <property type="entry name" value="Glycosyl hydrolase domain, family 43"/>
    <property type="match status" value="1"/>
</dbReference>
<feature type="active site" description="Proton donor" evidence="4">
    <location>
        <position position="407"/>
    </location>
</feature>
<keyword evidence="3 6" id="KW-0326">Glycosidase</keyword>
<sequence>MPPPTAPGGRFVTPPTTSTSDSPVRPATNEVDVDGPLSQPTEPTREADDLPASDGDPISEPNNPTPHRRRIPALVAGVVLIIGGVVAIRAYTERVQAQRNAEAKLATARDTMAEMQRQTAELQAADAELRQTTEDARTTSKLAEADSAEARAALGALEEQRQALQQQMVAADSGRGLQALYNGRMKTCIDGLNRAVNQISVGDASGGASTLGTVQDDCAAAEAAGPSAMPYDFPDPFVLIDGATSYAYATNAGGGNVQLATSTDQKTWRFVGNALPKLPNWVEPSATWAPAVVKLNGNYVLYYSARKKGQNMQCVSVAVAKTPKGPFVDSSTGPLVCQEDQGGSIDPSPFVDLDGTPYLLYKSEGTPVGRSGALWSQQLNPQGTGFAGFPTLLLTGDPGGWDHGVIEGPSMYRDQEGRLWMFYSGAGWSSDQYAVGIAGCPNGPAQPCARANAKPILKTNDRVVGPGGLEAFREADGTPKVVFHAYQPGKVGYPNNRVLVIGTLKLDHDSVSLDY</sequence>
<evidence type="ECO:0000256" key="3">
    <source>
        <dbReference type="ARBA" id="ARBA00023295"/>
    </source>
</evidence>
<protein>
    <submittedName>
        <fullName evidence="9">Uncharacterized protein</fullName>
    </submittedName>
</protein>
<keyword evidence="10" id="KW-1185">Reference proteome</keyword>
<dbReference type="STRING" id="1229780.BN381_10206"/>
<feature type="coiled-coil region" evidence="7">
    <location>
        <begin position="98"/>
        <end position="167"/>
    </location>
</feature>
<dbReference type="InterPro" id="IPR006710">
    <property type="entry name" value="Glyco_hydro_43"/>
</dbReference>
<organism evidence="9 10">
    <name type="scientific">Candidatus Neomicrothrix parvicella RN1</name>
    <dbReference type="NCBI Taxonomy" id="1229780"/>
    <lineage>
        <taxon>Bacteria</taxon>
        <taxon>Bacillati</taxon>
        <taxon>Actinomycetota</taxon>
        <taxon>Acidimicrobiia</taxon>
        <taxon>Acidimicrobiales</taxon>
        <taxon>Microthrixaceae</taxon>
        <taxon>Candidatus Neomicrothrix</taxon>
    </lineage>
</organism>
<dbReference type="eggNOG" id="COG3507">
    <property type="taxonomic scope" value="Bacteria"/>
</dbReference>
<dbReference type="PANTHER" id="PTHR42812:SF5">
    <property type="entry name" value="ENDO-ARABINASE"/>
    <property type="match status" value="1"/>
</dbReference>
<keyword evidence="2 6" id="KW-0378">Hydrolase</keyword>
<comment type="caution">
    <text evidence="9">The sequence shown here is derived from an EMBL/GenBank/DDBJ whole genome shotgun (WGS) entry which is preliminary data.</text>
</comment>
<feature type="site" description="Important for catalytic activity, responsible for pKa modulation of the active site Glu and correct orientation of both the proton donor and substrate" evidence="5">
    <location>
        <position position="346"/>
    </location>
</feature>
<dbReference type="Pfam" id="PF04616">
    <property type="entry name" value="Glyco_hydro_43"/>
    <property type="match status" value="1"/>
</dbReference>
<feature type="region of interest" description="Disordered" evidence="8">
    <location>
        <begin position="1"/>
        <end position="69"/>
    </location>
</feature>
<dbReference type="HOGENOM" id="CLU_528624_0_0_11"/>
<dbReference type="AlphaFoldDB" id="R4YVX7"/>
<evidence type="ECO:0000256" key="2">
    <source>
        <dbReference type="ARBA" id="ARBA00022801"/>
    </source>
</evidence>
<keyword evidence="7" id="KW-0175">Coiled coil</keyword>
<evidence type="ECO:0000256" key="7">
    <source>
        <dbReference type="SAM" id="Coils"/>
    </source>
</evidence>
<evidence type="ECO:0000313" key="10">
    <source>
        <dbReference type="Proteomes" id="UP000018291"/>
    </source>
</evidence>
<dbReference type="EMBL" id="CANL01000001">
    <property type="protein sequence ID" value="CCM61975.1"/>
    <property type="molecule type" value="Genomic_DNA"/>
</dbReference>
<accession>R4YVX7</accession>
<comment type="similarity">
    <text evidence="1 6">Belongs to the glycosyl hydrolase 43 family.</text>
</comment>
<dbReference type="InterPro" id="IPR051795">
    <property type="entry name" value="Glycosyl_Hydrlase_43"/>
</dbReference>
<dbReference type="Proteomes" id="UP000018291">
    <property type="component" value="Unassembled WGS sequence"/>
</dbReference>
<dbReference type="PANTHER" id="PTHR42812">
    <property type="entry name" value="BETA-XYLOSIDASE"/>
    <property type="match status" value="1"/>
</dbReference>
<gene>
    <name evidence="9" type="ORF">BN381_10206</name>
</gene>
<dbReference type="GO" id="GO:0005975">
    <property type="term" value="P:carbohydrate metabolic process"/>
    <property type="evidence" value="ECO:0007669"/>
    <property type="project" value="InterPro"/>
</dbReference>
<feature type="compositionally biased region" description="Low complexity" evidence="8">
    <location>
        <begin position="13"/>
        <end position="23"/>
    </location>
</feature>
<evidence type="ECO:0000313" key="9">
    <source>
        <dbReference type="EMBL" id="CCM61975.1"/>
    </source>
</evidence>
<dbReference type="GO" id="GO:0004553">
    <property type="term" value="F:hydrolase activity, hydrolyzing O-glycosyl compounds"/>
    <property type="evidence" value="ECO:0007669"/>
    <property type="project" value="InterPro"/>
</dbReference>
<evidence type="ECO:0000256" key="6">
    <source>
        <dbReference type="RuleBase" id="RU361187"/>
    </source>
</evidence>
<evidence type="ECO:0000256" key="8">
    <source>
        <dbReference type="SAM" id="MobiDB-lite"/>
    </source>
</evidence>
<proteinExistence type="inferred from homology"/>
<dbReference type="SUPFAM" id="SSF75005">
    <property type="entry name" value="Arabinanase/levansucrase/invertase"/>
    <property type="match status" value="1"/>
</dbReference>
<evidence type="ECO:0000256" key="1">
    <source>
        <dbReference type="ARBA" id="ARBA00009865"/>
    </source>
</evidence>
<reference evidence="9 10" key="1">
    <citation type="journal article" date="2013" name="ISME J.">
        <title>Metabolic model for the filamentous 'Candidatus Microthrix parvicella' based on genomic and metagenomic analyses.</title>
        <authorList>
            <person name="Jon McIlroy S."/>
            <person name="Kristiansen R."/>
            <person name="Albertsen M."/>
            <person name="Michael Karst S."/>
            <person name="Rossetti S."/>
            <person name="Lund Nielsen J."/>
            <person name="Tandoi V."/>
            <person name="James Seviour R."/>
            <person name="Nielsen P.H."/>
        </authorList>
    </citation>
    <scope>NUCLEOTIDE SEQUENCE [LARGE SCALE GENOMIC DNA]</scope>
    <source>
        <strain evidence="9 10">RN1</strain>
    </source>
</reference>
<feature type="active site" description="Proton acceptor" evidence="4">
    <location>
        <position position="235"/>
    </location>
</feature>
<name>R4YVX7_9ACTN</name>
<dbReference type="CDD" id="cd08999">
    <property type="entry name" value="GH43_ABN-like"/>
    <property type="match status" value="1"/>
</dbReference>
<evidence type="ECO:0000256" key="5">
    <source>
        <dbReference type="PIRSR" id="PIRSR606710-2"/>
    </source>
</evidence>